<feature type="transmembrane region" description="Helical" evidence="1">
    <location>
        <begin position="60"/>
        <end position="81"/>
    </location>
</feature>
<reference evidence="3" key="1">
    <citation type="submission" date="2015-01" db="EMBL/GenBank/DDBJ databases">
        <title>Flavisolibacter sp./LCS9/ whole genome sequencing.</title>
        <authorList>
            <person name="Kim M.K."/>
            <person name="Srinivasan S."/>
            <person name="Lee J.-J."/>
        </authorList>
    </citation>
    <scope>NUCLEOTIDE SEQUENCE [LARGE SCALE GENOMIC DNA]</scope>
    <source>
        <strain evidence="3">LCS9</strain>
    </source>
</reference>
<keyword evidence="1" id="KW-0812">Transmembrane</keyword>
<keyword evidence="3" id="KW-1185">Reference proteome</keyword>
<accession>A0A172TUF3</accession>
<dbReference type="KEGG" id="fla:SY85_07585"/>
<keyword evidence="1" id="KW-0472">Membrane</keyword>
<keyword evidence="1" id="KW-1133">Transmembrane helix</keyword>
<evidence type="ECO:0000313" key="2">
    <source>
        <dbReference type="EMBL" id="ANE50377.1"/>
    </source>
</evidence>
<dbReference type="AlphaFoldDB" id="A0A172TUF3"/>
<proteinExistence type="predicted"/>
<dbReference type="EMBL" id="CP011390">
    <property type="protein sequence ID" value="ANE50377.1"/>
    <property type="molecule type" value="Genomic_DNA"/>
</dbReference>
<gene>
    <name evidence="2" type="ORF">SY85_07585</name>
</gene>
<organism evidence="2 3">
    <name type="scientific">Flavisolibacter tropicus</name>
    <dbReference type="NCBI Taxonomy" id="1492898"/>
    <lineage>
        <taxon>Bacteria</taxon>
        <taxon>Pseudomonadati</taxon>
        <taxon>Bacteroidota</taxon>
        <taxon>Chitinophagia</taxon>
        <taxon>Chitinophagales</taxon>
        <taxon>Chitinophagaceae</taxon>
        <taxon>Flavisolibacter</taxon>
    </lineage>
</organism>
<sequence>MLFLFVTSSLFSQQTTSRDSLTKQDYLQNSKDQKTLAFIFLGLGVTLVAVAAPGDVSFDTLPVLVGGTAISFISSGLLFLASGRNKRKARQLNAYFELQQHPLKSYTKIETHSIPALSIAIHF</sequence>
<evidence type="ECO:0000313" key="3">
    <source>
        <dbReference type="Proteomes" id="UP000077177"/>
    </source>
</evidence>
<protein>
    <submittedName>
        <fullName evidence="2">Uncharacterized protein</fullName>
    </submittedName>
</protein>
<reference evidence="2 3" key="2">
    <citation type="journal article" date="2016" name="Int. J. Syst. Evol. Microbiol.">
        <title>Flavisolibacter tropicus sp. nov., isolated from tropical soil.</title>
        <authorList>
            <person name="Lee J.J."/>
            <person name="Kang M.S."/>
            <person name="Kim G.S."/>
            <person name="Lee C.S."/>
            <person name="Lim S."/>
            <person name="Lee J."/>
            <person name="Roh S.H."/>
            <person name="Kang H."/>
            <person name="Ha J.M."/>
            <person name="Bae S."/>
            <person name="Jung H.Y."/>
            <person name="Kim M.K."/>
        </authorList>
    </citation>
    <scope>NUCLEOTIDE SEQUENCE [LARGE SCALE GENOMIC DNA]</scope>
    <source>
        <strain evidence="2 3">LCS9</strain>
    </source>
</reference>
<dbReference type="Proteomes" id="UP000077177">
    <property type="component" value="Chromosome"/>
</dbReference>
<feature type="transmembrane region" description="Helical" evidence="1">
    <location>
        <begin position="36"/>
        <end position="54"/>
    </location>
</feature>
<name>A0A172TUF3_9BACT</name>
<dbReference type="STRING" id="1492898.SY85_07585"/>
<evidence type="ECO:0000256" key="1">
    <source>
        <dbReference type="SAM" id="Phobius"/>
    </source>
</evidence>